<dbReference type="AlphaFoldDB" id="A0A5B8MWE2"/>
<reference evidence="8 9" key="1">
    <citation type="submission" date="2018-07" db="EMBL/GenBank/DDBJ databases">
        <title>The complete nuclear genome of the prasinophyte Chloropicon primus (CCMP1205).</title>
        <authorList>
            <person name="Pombert J.-F."/>
            <person name="Otis C."/>
            <person name="Turmel M."/>
            <person name="Lemieux C."/>
        </authorList>
    </citation>
    <scope>NUCLEOTIDE SEQUENCE [LARGE SCALE GENOMIC DNA]</scope>
    <source>
        <strain evidence="8 9">CCMP1205</strain>
    </source>
</reference>
<keyword evidence="9" id="KW-1185">Reference proteome</keyword>
<dbReference type="GO" id="GO:0005886">
    <property type="term" value="C:plasma membrane"/>
    <property type="evidence" value="ECO:0007669"/>
    <property type="project" value="TreeGrafter"/>
</dbReference>
<feature type="transmembrane region" description="Helical" evidence="7">
    <location>
        <begin position="299"/>
        <end position="321"/>
    </location>
</feature>
<feature type="compositionally biased region" description="Pro residues" evidence="6">
    <location>
        <begin position="25"/>
        <end position="34"/>
    </location>
</feature>
<feature type="transmembrane region" description="Helical" evidence="7">
    <location>
        <begin position="270"/>
        <end position="287"/>
    </location>
</feature>
<keyword evidence="2" id="KW-0813">Transport</keyword>
<evidence type="ECO:0000256" key="1">
    <source>
        <dbReference type="ARBA" id="ARBA00004141"/>
    </source>
</evidence>
<keyword evidence="5 7" id="KW-0472">Membrane</keyword>
<organism evidence="8 9">
    <name type="scientific">Chloropicon primus</name>
    <dbReference type="NCBI Taxonomy" id="1764295"/>
    <lineage>
        <taxon>Eukaryota</taxon>
        <taxon>Viridiplantae</taxon>
        <taxon>Chlorophyta</taxon>
        <taxon>Chloropicophyceae</taxon>
        <taxon>Chloropicales</taxon>
        <taxon>Chloropicaceae</taxon>
        <taxon>Chloropicon</taxon>
    </lineage>
</organism>
<dbReference type="PANTHER" id="PTHR11616:SF240">
    <property type="entry name" value="BLOATED TUBULES, ISOFORM B-RELATED"/>
    <property type="match status" value="1"/>
</dbReference>
<keyword evidence="4 7" id="KW-1133">Transmembrane helix</keyword>
<feature type="transmembrane region" description="Helical" evidence="7">
    <location>
        <begin position="51"/>
        <end position="70"/>
    </location>
</feature>
<feature type="region of interest" description="Disordered" evidence="6">
    <location>
        <begin position="1"/>
        <end position="42"/>
    </location>
</feature>
<feature type="transmembrane region" description="Helical" evidence="7">
    <location>
        <begin position="124"/>
        <end position="155"/>
    </location>
</feature>
<evidence type="ECO:0000313" key="9">
    <source>
        <dbReference type="Proteomes" id="UP000316726"/>
    </source>
</evidence>
<evidence type="ECO:0000256" key="6">
    <source>
        <dbReference type="SAM" id="MobiDB-lite"/>
    </source>
</evidence>
<name>A0A5B8MWE2_9CHLO</name>
<gene>
    <name evidence="8" type="ORF">A3770_11p64820</name>
</gene>
<dbReference type="PROSITE" id="PS50267">
    <property type="entry name" value="NA_NEUROTRAN_SYMP_3"/>
    <property type="match status" value="1"/>
</dbReference>
<comment type="subcellular location">
    <subcellularLocation>
        <location evidence="1">Membrane</location>
        <topology evidence="1">Multi-pass membrane protein</topology>
    </subcellularLocation>
</comment>
<dbReference type="Pfam" id="PF00209">
    <property type="entry name" value="SNF"/>
    <property type="match status" value="2"/>
</dbReference>
<evidence type="ECO:0000313" key="8">
    <source>
        <dbReference type="EMBL" id="QDZ23964.1"/>
    </source>
</evidence>
<dbReference type="OrthoDB" id="6581954at2759"/>
<accession>A0A5B8MWE2</accession>
<feature type="transmembrane region" description="Helical" evidence="7">
    <location>
        <begin position="433"/>
        <end position="456"/>
    </location>
</feature>
<dbReference type="GO" id="GO:0035725">
    <property type="term" value="P:sodium ion transmembrane transport"/>
    <property type="evidence" value="ECO:0007669"/>
    <property type="project" value="TreeGrafter"/>
</dbReference>
<dbReference type="SUPFAM" id="SSF161070">
    <property type="entry name" value="SNF-like"/>
    <property type="match status" value="1"/>
</dbReference>
<evidence type="ECO:0000256" key="3">
    <source>
        <dbReference type="ARBA" id="ARBA00022692"/>
    </source>
</evidence>
<evidence type="ECO:0000256" key="2">
    <source>
        <dbReference type="ARBA" id="ARBA00022448"/>
    </source>
</evidence>
<dbReference type="PANTHER" id="PTHR11616">
    <property type="entry name" value="SODIUM/CHLORIDE DEPENDENT TRANSPORTER"/>
    <property type="match status" value="1"/>
</dbReference>
<dbReference type="STRING" id="1764295.A0A5B8MWE2"/>
<dbReference type="PRINTS" id="PR00176">
    <property type="entry name" value="NANEUSMPORT"/>
</dbReference>
<feature type="compositionally biased region" description="Pro residues" evidence="6">
    <location>
        <begin position="1"/>
        <end position="11"/>
    </location>
</feature>
<evidence type="ECO:0000256" key="5">
    <source>
        <dbReference type="ARBA" id="ARBA00023136"/>
    </source>
</evidence>
<protein>
    <submittedName>
        <fullName evidence="8">Sodium/chloride symporter</fullName>
    </submittedName>
</protein>
<proteinExistence type="predicted"/>
<feature type="transmembrane region" description="Helical" evidence="7">
    <location>
        <begin position="477"/>
        <end position="501"/>
    </location>
</feature>
<feature type="transmembrane region" description="Helical" evidence="7">
    <location>
        <begin position="82"/>
        <end position="103"/>
    </location>
</feature>
<dbReference type="Proteomes" id="UP000316726">
    <property type="component" value="Chromosome 11"/>
</dbReference>
<dbReference type="EMBL" id="CP031044">
    <property type="protein sequence ID" value="QDZ23964.1"/>
    <property type="molecule type" value="Genomic_DNA"/>
</dbReference>
<feature type="transmembrane region" description="Helical" evidence="7">
    <location>
        <begin position="190"/>
        <end position="208"/>
    </location>
</feature>
<dbReference type="InterPro" id="IPR037272">
    <property type="entry name" value="SNS_sf"/>
</dbReference>
<feature type="transmembrane region" description="Helical" evidence="7">
    <location>
        <begin position="532"/>
        <end position="553"/>
    </location>
</feature>
<feature type="transmembrane region" description="Helical" evidence="7">
    <location>
        <begin position="217"/>
        <end position="234"/>
    </location>
</feature>
<evidence type="ECO:0000256" key="4">
    <source>
        <dbReference type="ARBA" id="ARBA00022989"/>
    </source>
</evidence>
<sequence>MDAAPSPPSAPALPHSELYEVPLSPRGPPLPPPAGAAEEERQREGEGFANYAEFLLTSVGYCVGLGNVVVFPGRVYNYGGGTFLVCYFIWLFVLGVPLYAHDLKVGQFYRRGAYGSFLAMSPRLWGVGAGHVVIAVLMIAYFNTIIGWALLYLYYSFSSPLPWAGNTRKFFYEDIVGASTGLGDVHGMNWPVFGANGAAWLVTCLVLIKGVQSGGKVVYVTVILPYVCIVALIVKGAMMPGGTDGIRAYLEVDVAKFADYETWARSATQIFYSMGVAMGAIVTFGSLQQKSNQNYHRDGAMIPIINSLTSFLGGFAIFPMLGYLSQSTGTPIDELDLSGFGITFVAYTEALASFPQGAAQAFSVVFFLMIVTLGIDTQIGVTESVITFVKELPVFKSWSGPWVTVFTCLVGFGLSLPCTTDAGYYYVTLLWDYGNFMSMFIVAGCSILGSAYLAGINWHHRASQELRGKGENPLLLFWWRSVCPILCFALFGVALVGLIPYPTSLGYFGPGTGGFPTWAQVVSGVLNFGPSLLVVIGVALPGCALPSAWSWCFKASSRASGSREIQLSPLTSIRRKASEQYGALRE</sequence>
<feature type="transmembrane region" description="Helical" evidence="7">
    <location>
        <begin position="361"/>
        <end position="381"/>
    </location>
</feature>
<feature type="transmembrane region" description="Helical" evidence="7">
    <location>
        <begin position="402"/>
        <end position="427"/>
    </location>
</feature>
<dbReference type="InterPro" id="IPR000175">
    <property type="entry name" value="Na/ntran_symport"/>
</dbReference>
<evidence type="ECO:0000256" key="7">
    <source>
        <dbReference type="SAM" id="Phobius"/>
    </source>
</evidence>
<keyword evidence="3 7" id="KW-0812">Transmembrane</keyword>